<dbReference type="Proteomes" id="UP000011864">
    <property type="component" value="Chromosome"/>
</dbReference>
<accession>M4RKB4</accession>
<dbReference type="PATRIC" id="fig|1129794.4.peg.1922"/>
<keyword evidence="1" id="KW-0489">Methyltransferase</keyword>
<dbReference type="EMBL" id="CP003837">
    <property type="protein sequence ID" value="AGH44050.1"/>
    <property type="molecule type" value="Genomic_DNA"/>
</dbReference>
<dbReference type="Gene3D" id="3.40.50.150">
    <property type="entry name" value="Vaccinia Virus protein VP39"/>
    <property type="match status" value="1"/>
</dbReference>
<dbReference type="eggNOG" id="COG2226">
    <property type="taxonomic scope" value="Bacteria"/>
</dbReference>
<dbReference type="RefSeq" id="WP_015430655.1">
    <property type="nucleotide sequence ID" value="NC_020514.1"/>
</dbReference>
<dbReference type="HOGENOM" id="CLU_2772183_0_0_6"/>
<dbReference type="OrthoDB" id="529208at2"/>
<evidence type="ECO:0000313" key="1">
    <source>
        <dbReference type="EMBL" id="AGH44050.1"/>
    </source>
</evidence>
<keyword evidence="1" id="KW-0808">Transferase</keyword>
<dbReference type="AlphaFoldDB" id="M4RKB4"/>
<dbReference type="STRING" id="1129794.C427_1941"/>
<reference evidence="1 2" key="1">
    <citation type="journal article" date="2013" name="Genome Announc.">
        <title>Complete Genome Sequence of Glaciecola psychrophila Strain 170T.</title>
        <authorList>
            <person name="Yin J."/>
            <person name="Chen J."/>
            <person name="Liu G."/>
            <person name="Yu Y."/>
            <person name="Song L."/>
            <person name="Wang X."/>
            <person name="Qu X."/>
        </authorList>
    </citation>
    <scope>NUCLEOTIDE SEQUENCE [LARGE SCALE GENOMIC DNA]</scope>
    <source>
        <strain evidence="1 2">170</strain>
    </source>
</reference>
<organism evidence="1 2">
    <name type="scientific">Paraglaciecola psychrophila 170</name>
    <dbReference type="NCBI Taxonomy" id="1129794"/>
    <lineage>
        <taxon>Bacteria</taxon>
        <taxon>Pseudomonadati</taxon>
        <taxon>Pseudomonadota</taxon>
        <taxon>Gammaproteobacteria</taxon>
        <taxon>Alteromonadales</taxon>
        <taxon>Alteromonadaceae</taxon>
        <taxon>Paraglaciecola</taxon>
    </lineage>
</organism>
<gene>
    <name evidence="1" type="ORF">C427_1941</name>
</gene>
<dbReference type="GO" id="GO:0032259">
    <property type="term" value="P:methylation"/>
    <property type="evidence" value="ECO:0007669"/>
    <property type="project" value="UniProtKB-KW"/>
</dbReference>
<name>M4RKB4_9ALTE</name>
<keyword evidence="2" id="KW-1185">Reference proteome</keyword>
<protein>
    <submittedName>
        <fullName evidence="1">Type 11 methyltransferase</fullName>
    </submittedName>
</protein>
<dbReference type="InterPro" id="IPR029063">
    <property type="entry name" value="SAM-dependent_MTases_sf"/>
</dbReference>
<dbReference type="KEGG" id="gps:C427_1941"/>
<evidence type="ECO:0000313" key="2">
    <source>
        <dbReference type="Proteomes" id="UP000011864"/>
    </source>
</evidence>
<sequence length="69" mass="7344">MVSFEDLAAVDELHVGGRLATEHLLKQLNFTKSSDLLDVGCGLGGATRNVASIPKAIEVAVRRQRNSAP</sequence>
<dbReference type="SUPFAM" id="SSF53335">
    <property type="entry name" value="S-adenosyl-L-methionine-dependent methyltransferases"/>
    <property type="match status" value="1"/>
</dbReference>
<proteinExistence type="predicted"/>
<dbReference type="GO" id="GO:0008168">
    <property type="term" value="F:methyltransferase activity"/>
    <property type="evidence" value="ECO:0007669"/>
    <property type="project" value="UniProtKB-KW"/>
</dbReference>